<organism evidence="3 4">
    <name type="scientific">Acetobacter malorum</name>
    <dbReference type="NCBI Taxonomy" id="178901"/>
    <lineage>
        <taxon>Bacteria</taxon>
        <taxon>Pseudomonadati</taxon>
        <taxon>Pseudomonadota</taxon>
        <taxon>Alphaproteobacteria</taxon>
        <taxon>Acetobacterales</taxon>
        <taxon>Acetobacteraceae</taxon>
        <taxon>Acetobacter</taxon>
    </lineage>
</organism>
<feature type="chain" id="PRO_5007556453" description="Conjugal transfer protein TrbC" evidence="2">
    <location>
        <begin position="21"/>
        <end position="102"/>
    </location>
</feature>
<keyword evidence="1" id="KW-1133">Transmembrane helix</keyword>
<feature type="transmembrane region" description="Helical" evidence="1">
    <location>
        <begin position="44"/>
        <end position="71"/>
    </location>
</feature>
<proteinExistence type="predicted"/>
<feature type="signal peptide" evidence="2">
    <location>
        <begin position="1"/>
        <end position="20"/>
    </location>
</feature>
<accession>A0A149UMA4</accession>
<feature type="transmembrane region" description="Helical" evidence="1">
    <location>
        <begin position="83"/>
        <end position="101"/>
    </location>
</feature>
<dbReference type="PATRIC" id="fig|178901.14.peg.537"/>
<name>A0A149UMA4_9PROT</name>
<evidence type="ECO:0000313" key="4">
    <source>
        <dbReference type="Proteomes" id="UP000075377"/>
    </source>
</evidence>
<evidence type="ECO:0000256" key="2">
    <source>
        <dbReference type="SAM" id="SignalP"/>
    </source>
</evidence>
<sequence>MGRFVVAAGALLASTGTALASPGYQVQTKGSGILSNISSTMQDIGNFMSTTMGELAVLGGFVVAAVLWAFAPKSGAVGYAVRAAIAAIIIFNLTAVIAYFTY</sequence>
<evidence type="ECO:0000256" key="1">
    <source>
        <dbReference type="SAM" id="Phobius"/>
    </source>
</evidence>
<evidence type="ECO:0008006" key="5">
    <source>
        <dbReference type="Google" id="ProtNLM"/>
    </source>
</evidence>
<keyword evidence="2" id="KW-0732">Signal</keyword>
<keyword evidence="1" id="KW-0812">Transmembrane</keyword>
<protein>
    <recommendedName>
        <fullName evidence="5">Conjugal transfer protein TrbC</fullName>
    </recommendedName>
</protein>
<dbReference type="EMBL" id="LHZX01000296">
    <property type="protein sequence ID" value="KXV69062.1"/>
    <property type="molecule type" value="Genomic_DNA"/>
</dbReference>
<gene>
    <name evidence="3" type="ORF">AD951_08310</name>
</gene>
<comment type="caution">
    <text evidence="3">The sequence shown here is derived from an EMBL/GenBank/DDBJ whole genome shotgun (WGS) entry which is preliminary data.</text>
</comment>
<evidence type="ECO:0000313" key="3">
    <source>
        <dbReference type="EMBL" id="KXV69062.1"/>
    </source>
</evidence>
<dbReference type="AlphaFoldDB" id="A0A149UMA4"/>
<reference evidence="3 4" key="1">
    <citation type="submission" date="2015-06" db="EMBL/GenBank/DDBJ databases">
        <title>Improved classification and identification of acetic acid bacteria using matrix-assisted laser desorption/ionization time-of-flight mass spectrometry; Gluconobacter nephelii and Gluconobacter uchimurae are later heterotypic synonyms of Gluconobacter japonicus and Gluconobacter oxydans, respectively.</title>
        <authorList>
            <person name="Li L."/>
            <person name="Cleenwerck I."/>
            <person name="De Vuyst L."/>
            <person name="Vandamme P."/>
        </authorList>
    </citation>
    <scope>NUCLEOTIDE SEQUENCE [LARGE SCALE GENOMIC DNA]</scope>
    <source>
        <strain evidence="3 4">LMG 1699</strain>
    </source>
</reference>
<keyword evidence="1" id="KW-0472">Membrane</keyword>
<dbReference type="Proteomes" id="UP000075377">
    <property type="component" value="Unassembled WGS sequence"/>
</dbReference>